<accession>A0ABP5BT57</accession>
<reference evidence="2" key="1">
    <citation type="journal article" date="2019" name="Int. J. Syst. Evol. Microbiol.">
        <title>The Global Catalogue of Microorganisms (GCM) 10K type strain sequencing project: providing services to taxonomists for standard genome sequencing and annotation.</title>
        <authorList>
            <consortium name="The Broad Institute Genomics Platform"/>
            <consortium name="The Broad Institute Genome Sequencing Center for Infectious Disease"/>
            <person name="Wu L."/>
            <person name="Ma J."/>
        </authorList>
    </citation>
    <scope>NUCLEOTIDE SEQUENCE [LARGE SCALE GENOMIC DNA]</scope>
    <source>
        <strain evidence="2">JCM 14901</strain>
    </source>
</reference>
<keyword evidence="2" id="KW-1185">Reference proteome</keyword>
<proteinExistence type="predicted"/>
<protein>
    <submittedName>
        <fullName evidence="1">Uncharacterized protein</fullName>
    </submittedName>
</protein>
<name>A0ABP5BT57_9MICO</name>
<organism evidence="1 2">
    <name type="scientific">Microbacterium deminutum</name>
    <dbReference type="NCBI Taxonomy" id="344164"/>
    <lineage>
        <taxon>Bacteria</taxon>
        <taxon>Bacillati</taxon>
        <taxon>Actinomycetota</taxon>
        <taxon>Actinomycetes</taxon>
        <taxon>Micrococcales</taxon>
        <taxon>Microbacteriaceae</taxon>
        <taxon>Microbacterium</taxon>
    </lineage>
</organism>
<dbReference type="EMBL" id="BAAAOG010000001">
    <property type="protein sequence ID" value="GAA1951253.1"/>
    <property type="molecule type" value="Genomic_DNA"/>
</dbReference>
<dbReference type="RefSeq" id="WP_344092129.1">
    <property type="nucleotide sequence ID" value="NZ_BAAAOG010000001.1"/>
</dbReference>
<comment type="caution">
    <text evidence="1">The sequence shown here is derived from an EMBL/GenBank/DDBJ whole genome shotgun (WGS) entry which is preliminary data.</text>
</comment>
<evidence type="ECO:0000313" key="1">
    <source>
        <dbReference type="EMBL" id="GAA1951253.1"/>
    </source>
</evidence>
<sequence>MDWRDLAPDERLTYLIGDIVRADVLLEGESGVVLGVVARESPIPPAKAPGDLANLLEAIKDTLRGVELADFPREMARHATIAAIAAHKARNGAVHDRWMHHWGEGERWTPVAMLTTRPSPVEATPQNLDSFLKCRDDLIRAAWRMRGVGLVLPMWLGVPTFLDHVAEHVARRWTAVALGYFSVSTGHLEADQDAAVEMPPRASRGKNRLL</sequence>
<dbReference type="Proteomes" id="UP001499933">
    <property type="component" value="Unassembled WGS sequence"/>
</dbReference>
<evidence type="ECO:0000313" key="2">
    <source>
        <dbReference type="Proteomes" id="UP001499933"/>
    </source>
</evidence>
<gene>
    <name evidence="1" type="ORF">GCM10009776_11560</name>
</gene>